<protein>
    <submittedName>
        <fullName evidence="1">Uncharacterized protein</fullName>
    </submittedName>
</protein>
<dbReference type="AlphaFoldDB" id="A0A0F9R9Q2"/>
<organism evidence="1">
    <name type="scientific">marine sediment metagenome</name>
    <dbReference type="NCBI Taxonomy" id="412755"/>
    <lineage>
        <taxon>unclassified sequences</taxon>
        <taxon>metagenomes</taxon>
        <taxon>ecological metagenomes</taxon>
    </lineage>
</organism>
<gene>
    <name evidence="1" type="ORF">LCGC14_0920410</name>
</gene>
<reference evidence="1" key="1">
    <citation type="journal article" date="2015" name="Nature">
        <title>Complex archaea that bridge the gap between prokaryotes and eukaryotes.</title>
        <authorList>
            <person name="Spang A."/>
            <person name="Saw J.H."/>
            <person name="Jorgensen S.L."/>
            <person name="Zaremba-Niedzwiedzka K."/>
            <person name="Martijn J."/>
            <person name="Lind A.E."/>
            <person name="van Eijk R."/>
            <person name="Schleper C."/>
            <person name="Guy L."/>
            <person name="Ettema T.J."/>
        </authorList>
    </citation>
    <scope>NUCLEOTIDE SEQUENCE</scope>
</reference>
<proteinExistence type="predicted"/>
<evidence type="ECO:0000313" key="1">
    <source>
        <dbReference type="EMBL" id="KKN21911.1"/>
    </source>
</evidence>
<sequence length="70" mass="7844">MSRVWRVQVGGYVVSGDPAMIDRARRKLRRDIMEAVKRGELDQLIEVVPALSATMDDVPAFLKEKEDDGG</sequence>
<dbReference type="EMBL" id="LAZR01003107">
    <property type="protein sequence ID" value="KKN21911.1"/>
    <property type="molecule type" value="Genomic_DNA"/>
</dbReference>
<name>A0A0F9R9Q2_9ZZZZ</name>
<comment type="caution">
    <text evidence="1">The sequence shown here is derived from an EMBL/GenBank/DDBJ whole genome shotgun (WGS) entry which is preliminary data.</text>
</comment>
<accession>A0A0F9R9Q2</accession>